<evidence type="ECO:0000313" key="4">
    <source>
        <dbReference type="Proteomes" id="UP001595075"/>
    </source>
</evidence>
<reference evidence="3 4" key="1">
    <citation type="journal article" date="2024" name="Commun. Biol.">
        <title>Comparative genomic analysis of thermophilic fungi reveals convergent evolutionary adaptations and gene losses.</title>
        <authorList>
            <person name="Steindorff A.S."/>
            <person name="Aguilar-Pontes M.V."/>
            <person name="Robinson A.J."/>
            <person name="Andreopoulos B."/>
            <person name="LaButti K."/>
            <person name="Kuo A."/>
            <person name="Mondo S."/>
            <person name="Riley R."/>
            <person name="Otillar R."/>
            <person name="Haridas S."/>
            <person name="Lipzen A."/>
            <person name="Grimwood J."/>
            <person name="Schmutz J."/>
            <person name="Clum A."/>
            <person name="Reid I.D."/>
            <person name="Moisan M.C."/>
            <person name="Butler G."/>
            <person name="Nguyen T.T.M."/>
            <person name="Dewar K."/>
            <person name="Conant G."/>
            <person name="Drula E."/>
            <person name="Henrissat B."/>
            <person name="Hansel C."/>
            <person name="Singer S."/>
            <person name="Hutchinson M.I."/>
            <person name="de Vries R.P."/>
            <person name="Natvig D.O."/>
            <person name="Powell A.J."/>
            <person name="Tsang A."/>
            <person name="Grigoriev I.V."/>
        </authorList>
    </citation>
    <scope>NUCLEOTIDE SEQUENCE [LARGE SCALE GENOMIC DNA]</scope>
    <source>
        <strain evidence="3 4">CBS 494.80</strain>
    </source>
</reference>
<organism evidence="3 4">
    <name type="scientific">Oculimacula yallundae</name>
    <dbReference type="NCBI Taxonomy" id="86028"/>
    <lineage>
        <taxon>Eukaryota</taxon>
        <taxon>Fungi</taxon>
        <taxon>Dikarya</taxon>
        <taxon>Ascomycota</taxon>
        <taxon>Pezizomycotina</taxon>
        <taxon>Leotiomycetes</taxon>
        <taxon>Helotiales</taxon>
        <taxon>Ploettnerulaceae</taxon>
        <taxon>Oculimacula</taxon>
    </lineage>
</organism>
<evidence type="ECO:0000313" key="3">
    <source>
        <dbReference type="EMBL" id="KAL2064984.1"/>
    </source>
</evidence>
<keyword evidence="2" id="KW-0472">Membrane</keyword>
<dbReference type="EMBL" id="JAZHXI010000013">
    <property type="protein sequence ID" value="KAL2064984.1"/>
    <property type="molecule type" value="Genomic_DNA"/>
</dbReference>
<proteinExistence type="predicted"/>
<dbReference type="Proteomes" id="UP001595075">
    <property type="component" value="Unassembled WGS sequence"/>
</dbReference>
<keyword evidence="4" id="KW-1185">Reference proteome</keyword>
<keyword evidence="2" id="KW-1133">Transmembrane helix</keyword>
<feature type="transmembrane region" description="Helical" evidence="2">
    <location>
        <begin position="53"/>
        <end position="79"/>
    </location>
</feature>
<keyword evidence="2" id="KW-0812">Transmembrane</keyword>
<comment type="caution">
    <text evidence="3">The sequence shown here is derived from an EMBL/GenBank/DDBJ whole genome shotgun (WGS) entry which is preliminary data.</text>
</comment>
<name>A0ABR4C6R6_9HELO</name>
<gene>
    <name evidence="3" type="ORF">VTL71DRAFT_4124</name>
</gene>
<feature type="region of interest" description="Disordered" evidence="1">
    <location>
        <begin position="113"/>
        <end position="132"/>
    </location>
</feature>
<evidence type="ECO:0000256" key="1">
    <source>
        <dbReference type="SAM" id="MobiDB-lite"/>
    </source>
</evidence>
<feature type="compositionally biased region" description="Gly residues" evidence="1">
    <location>
        <begin position="115"/>
        <end position="127"/>
    </location>
</feature>
<sequence>MHLPPSTTPIPLSSTHLHHDELPIPHPIYHSIGPKHRAETSAWIQEHTPDISGLFFVFIFLLILGGLWRLRGAVVEWFLERRREEARREWAERERRQRRTMVVVGILRRDTAGSVGEGEGDGGGGDIGEGERKAKVKEAKRVRFLDGLEEFSGVGERDESVLVVHEEGVEALQPLLDFLEDGRVIGEPF</sequence>
<accession>A0ABR4C6R6</accession>
<protein>
    <submittedName>
        <fullName evidence="3">Uncharacterized protein</fullName>
    </submittedName>
</protein>
<evidence type="ECO:0000256" key="2">
    <source>
        <dbReference type="SAM" id="Phobius"/>
    </source>
</evidence>